<dbReference type="AlphaFoldDB" id="A0AAW0DNB0"/>
<dbReference type="Proteomes" id="UP001362999">
    <property type="component" value="Unassembled WGS sequence"/>
</dbReference>
<name>A0AAW0DNB0_9AGAR</name>
<dbReference type="EMBL" id="JAWWNJ010000006">
    <property type="protein sequence ID" value="KAK7054018.1"/>
    <property type="molecule type" value="Genomic_DNA"/>
</dbReference>
<sequence>ERVYSESEVYCLQMLRQKRGFPLYEPAPQISLHEAYRSRGISIGDVGRVTQDGIFDFFFNIFLSSEDPVNANETPEGFMPLAMYQPKDVFHLYHAPGSHVSTSTVARQDVGVSSDIVPDNGFIFRCDVTQGAVLALPHSTHLQKLQNIGTVQCYAARHAASWYEHVNGPRGRELKNGELYLVTGHERTVSWGMASYHKSNCDFRLKFQENTDRYRWSGVVGQDNPSKRKCYNPSSTNVSPPNHTVFLHGLSISLKQGLWDMLFGTVSVETSSIPDFYVHFDRLRGSGVDSKRRLPWWSRLFRTAGRPGAEPQRAISNQGPEAILAEFPRNSKISNPGKLMNEYILSKSPDTNVALTHDDDWCDILGDTSDIQTLADFLRQVEDRFTLCTENG</sequence>
<organism evidence="1 2">
    <name type="scientific">Favolaschia claudopus</name>
    <dbReference type="NCBI Taxonomy" id="2862362"/>
    <lineage>
        <taxon>Eukaryota</taxon>
        <taxon>Fungi</taxon>
        <taxon>Dikarya</taxon>
        <taxon>Basidiomycota</taxon>
        <taxon>Agaricomycotina</taxon>
        <taxon>Agaricomycetes</taxon>
        <taxon>Agaricomycetidae</taxon>
        <taxon>Agaricales</taxon>
        <taxon>Marasmiineae</taxon>
        <taxon>Mycenaceae</taxon>
        <taxon>Favolaschia</taxon>
    </lineage>
</organism>
<reference evidence="1 2" key="1">
    <citation type="journal article" date="2024" name="J Genomics">
        <title>Draft genome sequencing and assembly of Favolaschia claudopus CIRM-BRFM 2984 isolated from oak limbs.</title>
        <authorList>
            <person name="Navarro D."/>
            <person name="Drula E."/>
            <person name="Chaduli D."/>
            <person name="Cazenave R."/>
            <person name="Ahrendt S."/>
            <person name="Wang J."/>
            <person name="Lipzen A."/>
            <person name="Daum C."/>
            <person name="Barry K."/>
            <person name="Grigoriev I.V."/>
            <person name="Favel A."/>
            <person name="Rosso M.N."/>
            <person name="Martin F."/>
        </authorList>
    </citation>
    <scope>NUCLEOTIDE SEQUENCE [LARGE SCALE GENOMIC DNA]</scope>
    <source>
        <strain evidence="1 2">CIRM-BRFM 2984</strain>
    </source>
</reference>
<proteinExistence type="predicted"/>
<accession>A0AAW0DNB0</accession>
<keyword evidence="2" id="KW-1185">Reference proteome</keyword>
<evidence type="ECO:0000313" key="2">
    <source>
        <dbReference type="Proteomes" id="UP001362999"/>
    </source>
</evidence>
<gene>
    <name evidence="1" type="ORF">R3P38DRAFT_2501095</name>
</gene>
<evidence type="ECO:0000313" key="1">
    <source>
        <dbReference type="EMBL" id="KAK7054018.1"/>
    </source>
</evidence>
<feature type="non-terminal residue" evidence="1">
    <location>
        <position position="1"/>
    </location>
</feature>
<protein>
    <submittedName>
        <fullName evidence="1">Uncharacterized protein</fullName>
    </submittedName>
</protein>
<comment type="caution">
    <text evidence="1">The sequence shown here is derived from an EMBL/GenBank/DDBJ whole genome shotgun (WGS) entry which is preliminary data.</text>
</comment>